<keyword evidence="2" id="KW-0812">Transmembrane</keyword>
<protein>
    <submittedName>
        <fullName evidence="4">E3 ubiquitin-protein ligase</fullName>
    </submittedName>
</protein>
<proteinExistence type="predicted"/>
<feature type="region of interest" description="Disordered" evidence="1">
    <location>
        <begin position="425"/>
        <end position="456"/>
    </location>
</feature>
<dbReference type="Pfam" id="PF17123">
    <property type="entry name" value="zf-RING_11"/>
    <property type="match status" value="1"/>
</dbReference>
<accession>A0AAW2Q5S1</accession>
<feature type="domain" description="RING-type" evidence="3">
    <location>
        <begin position="292"/>
        <end position="317"/>
    </location>
</feature>
<evidence type="ECO:0000256" key="2">
    <source>
        <dbReference type="SAM" id="Phobius"/>
    </source>
</evidence>
<dbReference type="AlphaFoldDB" id="A0AAW2Q5S1"/>
<evidence type="ECO:0000313" key="4">
    <source>
        <dbReference type="EMBL" id="KAL0362948.1"/>
    </source>
</evidence>
<evidence type="ECO:0000259" key="3">
    <source>
        <dbReference type="Pfam" id="PF17123"/>
    </source>
</evidence>
<keyword evidence="2" id="KW-0472">Membrane</keyword>
<organism evidence="4">
    <name type="scientific">Sesamum calycinum</name>
    <dbReference type="NCBI Taxonomy" id="2727403"/>
    <lineage>
        <taxon>Eukaryota</taxon>
        <taxon>Viridiplantae</taxon>
        <taxon>Streptophyta</taxon>
        <taxon>Embryophyta</taxon>
        <taxon>Tracheophyta</taxon>
        <taxon>Spermatophyta</taxon>
        <taxon>Magnoliopsida</taxon>
        <taxon>eudicotyledons</taxon>
        <taxon>Gunneridae</taxon>
        <taxon>Pentapetalae</taxon>
        <taxon>asterids</taxon>
        <taxon>lamiids</taxon>
        <taxon>Lamiales</taxon>
        <taxon>Pedaliaceae</taxon>
        <taxon>Sesamum</taxon>
    </lineage>
</organism>
<feature type="transmembrane region" description="Helical" evidence="2">
    <location>
        <begin position="179"/>
        <end position="198"/>
    </location>
</feature>
<dbReference type="InterPro" id="IPR013083">
    <property type="entry name" value="Znf_RING/FYVE/PHD"/>
</dbReference>
<gene>
    <name evidence="4" type="ORF">Scaly_1250000</name>
</gene>
<dbReference type="Gene3D" id="3.30.40.10">
    <property type="entry name" value="Zinc/RING finger domain, C3HC4 (zinc finger)"/>
    <property type="match status" value="1"/>
</dbReference>
<dbReference type="InterPro" id="IPR001841">
    <property type="entry name" value="Znf_RING"/>
</dbReference>
<dbReference type="EMBL" id="JACGWM010000007">
    <property type="protein sequence ID" value="KAL0362948.1"/>
    <property type="molecule type" value="Genomic_DNA"/>
</dbReference>
<dbReference type="SUPFAM" id="SSF57850">
    <property type="entry name" value="RING/U-box"/>
    <property type="match status" value="1"/>
</dbReference>
<sequence>MNTRYFFTPDSLCNSGSAVSVSSIFPAAVEERIALSSPARSSRTSPPFLIRLAMKISRSRWYSFLRRVFHYQNGSGSDLGPNPFDSKNWMLMEFIALTVQISLTAYILIISKGERPVWPMRIWVVGYAFGCFLNLVLLYWRYRLVYLTRGDNDLSGSDIEQQRSHGESRDFQYMQKCKTSLELLFAIWFVMGNVWVFDSRFASYHRAPKLHVLCISLLAWNAVSYSFPFILFVLLCCCVPMLSSLLGYNMNTASLQRGATDEQLAGLPSWKYKDAGSVSEPGNSTKNHEVQECCICLAKYRDKEEIRQLPCTHIFHLNENGWKFSGTGRRRWSRRIASEILRYESRHWGNKEATHWQCGAVAGARRWEKQPPSTPVHCLCSPTTHAGSFRCRHHRSVSAGVSTSRARARTRAVELELELFRSQRADEADGETKKQRQNGAEHKPTVTRERRCYGFE</sequence>
<dbReference type="PANTHER" id="PTHR46225:SF1">
    <property type="entry name" value="RING_U-BOX SUPERFAMILY PROTEIN"/>
    <property type="match status" value="1"/>
</dbReference>
<name>A0AAW2Q5S1_9LAMI</name>
<feature type="transmembrane region" description="Helical" evidence="2">
    <location>
        <begin position="89"/>
        <end position="110"/>
    </location>
</feature>
<comment type="caution">
    <text evidence="4">The sequence shown here is derived from an EMBL/GenBank/DDBJ whole genome shotgun (WGS) entry which is preliminary data.</text>
</comment>
<evidence type="ECO:0000256" key="1">
    <source>
        <dbReference type="SAM" id="MobiDB-lite"/>
    </source>
</evidence>
<dbReference type="PANTHER" id="PTHR46225">
    <property type="entry name" value="C3H4 TYPE ZINC FINGER PROTEIN"/>
    <property type="match status" value="1"/>
</dbReference>
<feature type="transmembrane region" description="Helical" evidence="2">
    <location>
        <begin position="122"/>
        <end position="142"/>
    </location>
</feature>
<reference evidence="4" key="2">
    <citation type="journal article" date="2024" name="Plant">
        <title>Genomic evolution and insights into agronomic trait innovations of Sesamum species.</title>
        <authorList>
            <person name="Miao H."/>
            <person name="Wang L."/>
            <person name="Qu L."/>
            <person name="Liu H."/>
            <person name="Sun Y."/>
            <person name="Le M."/>
            <person name="Wang Q."/>
            <person name="Wei S."/>
            <person name="Zheng Y."/>
            <person name="Lin W."/>
            <person name="Duan Y."/>
            <person name="Cao H."/>
            <person name="Xiong S."/>
            <person name="Wang X."/>
            <person name="Wei L."/>
            <person name="Li C."/>
            <person name="Ma Q."/>
            <person name="Ju M."/>
            <person name="Zhao R."/>
            <person name="Li G."/>
            <person name="Mu C."/>
            <person name="Tian Q."/>
            <person name="Mei H."/>
            <person name="Zhang T."/>
            <person name="Gao T."/>
            <person name="Zhang H."/>
        </authorList>
    </citation>
    <scope>NUCLEOTIDE SEQUENCE</scope>
    <source>
        <strain evidence="4">KEN8</strain>
    </source>
</reference>
<reference evidence="4" key="1">
    <citation type="submission" date="2020-06" db="EMBL/GenBank/DDBJ databases">
        <authorList>
            <person name="Li T."/>
            <person name="Hu X."/>
            <person name="Zhang T."/>
            <person name="Song X."/>
            <person name="Zhang H."/>
            <person name="Dai N."/>
            <person name="Sheng W."/>
            <person name="Hou X."/>
            <person name="Wei L."/>
        </authorList>
    </citation>
    <scope>NUCLEOTIDE SEQUENCE</scope>
    <source>
        <strain evidence="4">KEN8</strain>
        <tissue evidence="4">Leaf</tissue>
    </source>
</reference>
<keyword evidence="2" id="KW-1133">Transmembrane helix</keyword>